<dbReference type="Proteomes" id="UP000216004">
    <property type="component" value="Unassembled WGS sequence"/>
</dbReference>
<evidence type="ECO:0000313" key="1">
    <source>
        <dbReference type="EMBL" id="OZG50843.1"/>
    </source>
</evidence>
<name>A0A261EVG7_9BIFI</name>
<proteinExistence type="predicted"/>
<evidence type="ECO:0000313" key="2">
    <source>
        <dbReference type="Proteomes" id="UP000216004"/>
    </source>
</evidence>
<dbReference type="AlphaFoldDB" id="A0A261EVG7"/>
<sequence length="125" mass="14128">MATHSNVKHGFYIKGSRVQIPPARRDSNDSKAAEPWNFLYAPNRAHIGHMALAFGHIQAHSGRTVLQRINAATSSGRYLTNQVHLPNGSVQTKYWEGEDLREPVHMNAYHFSYRLIHLGTHQSVT</sequence>
<reference evidence="1 2" key="1">
    <citation type="journal article" date="2017" name="BMC Genomics">
        <title>Comparative genomic and phylogenomic analyses of the Bifidobacteriaceae family.</title>
        <authorList>
            <person name="Lugli G.A."/>
            <person name="Milani C."/>
            <person name="Turroni F."/>
            <person name="Duranti S."/>
            <person name="Mancabelli L."/>
            <person name="Mangifesta M."/>
            <person name="Ferrario C."/>
            <person name="Modesto M."/>
            <person name="Mattarelli P."/>
            <person name="Jiri K."/>
            <person name="van Sinderen D."/>
            <person name="Ventura M."/>
        </authorList>
    </citation>
    <scope>NUCLEOTIDE SEQUENCE [LARGE SCALE GENOMIC DNA]</scope>
    <source>
        <strain evidence="1 2">DSM 22924</strain>
    </source>
</reference>
<organism evidence="1 2">
    <name type="scientific">Bombiscardovia coagulans</name>
    <dbReference type="NCBI Taxonomy" id="686666"/>
    <lineage>
        <taxon>Bacteria</taxon>
        <taxon>Bacillati</taxon>
        <taxon>Actinomycetota</taxon>
        <taxon>Actinomycetes</taxon>
        <taxon>Bifidobacteriales</taxon>
        <taxon>Bifidobacteriaceae</taxon>
        <taxon>Bombiscardovia</taxon>
    </lineage>
</organism>
<keyword evidence="2" id="KW-1185">Reference proteome</keyword>
<protein>
    <submittedName>
        <fullName evidence="1">Uncharacterized protein</fullName>
    </submittedName>
</protein>
<accession>A0A261EVG7</accession>
<comment type="caution">
    <text evidence="1">The sequence shown here is derived from an EMBL/GenBank/DDBJ whole genome shotgun (WGS) entry which is preliminary data.</text>
</comment>
<gene>
    <name evidence="1" type="ORF">BOCO_0029</name>
</gene>
<dbReference type="EMBL" id="MWWS01000002">
    <property type="protein sequence ID" value="OZG50843.1"/>
    <property type="molecule type" value="Genomic_DNA"/>
</dbReference>